<dbReference type="Proteomes" id="UP000192911">
    <property type="component" value="Unassembled WGS sequence"/>
</dbReference>
<dbReference type="InterPro" id="IPR019701">
    <property type="entry name" value="Phage_P22_NinX"/>
</dbReference>
<feature type="region of interest" description="Disordered" evidence="1">
    <location>
        <begin position="143"/>
        <end position="165"/>
    </location>
</feature>
<proteinExistence type="predicted"/>
<dbReference type="EMBL" id="FXAH01000002">
    <property type="protein sequence ID" value="SMF07489.1"/>
    <property type="molecule type" value="Genomic_DNA"/>
</dbReference>
<dbReference type="AlphaFoldDB" id="A0A1X7D2B7"/>
<evidence type="ECO:0000256" key="1">
    <source>
        <dbReference type="SAM" id="MobiDB-lite"/>
    </source>
</evidence>
<dbReference type="STRING" id="28094.SAMN06295900_102308"/>
<accession>A0A1X7D2B7</accession>
<dbReference type="Pfam" id="PF10765">
    <property type="entry name" value="Phage_P22_NinX"/>
    <property type="match status" value="1"/>
</dbReference>
<reference evidence="3" key="1">
    <citation type="submission" date="2017-04" db="EMBL/GenBank/DDBJ databases">
        <authorList>
            <person name="Varghese N."/>
            <person name="Submissions S."/>
        </authorList>
    </citation>
    <scope>NUCLEOTIDE SEQUENCE [LARGE SCALE GENOMIC DNA]</scope>
    <source>
        <strain evidence="3">Ballard 720</strain>
    </source>
</reference>
<organism evidence="2 3">
    <name type="scientific">Trinickia caryophylli</name>
    <name type="common">Paraburkholderia caryophylli</name>
    <dbReference type="NCBI Taxonomy" id="28094"/>
    <lineage>
        <taxon>Bacteria</taxon>
        <taxon>Pseudomonadati</taxon>
        <taxon>Pseudomonadota</taxon>
        <taxon>Betaproteobacteria</taxon>
        <taxon>Burkholderiales</taxon>
        <taxon>Burkholderiaceae</taxon>
        <taxon>Trinickia</taxon>
    </lineage>
</organism>
<keyword evidence="3" id="KW-1185">Reference proteome</keyword>
<dbReference type="RefSeq" id="WP_085225036.1">
    <property type="nucleotide sequence ID" value="NZ_BSQD01000002.1"/>
</dbReference>
<dbReference type="GeneID" id="95552370"/>
<protein>
    <recommendedName>
        <fullName evidence="4">DUF2591 domain-containing protein</fullName>
    </recommendedName>
</protein>
<sequence length="165" mass="18236">MKTAELEGKALEYWCARALVDEREEVRFVSVEPALVVTLTHGELRKLEQRFAPASAWADAADVLERARDLRLTTGDDGYTRCRARFAGCDRTSDGEGTSPRIALIRSFVRARFGEEVDDAYPGAPHAVRDGVVIPYEAGAPLPTYAEERGRADDETGDIRSVPRP</sequence>
<feature type="compositionally biased region" description="Basic and acidic residues" evidence="1">
    <location>
        <begin position="146"/>
        <end position="158"/>
    </location>
</feature>
<evidence type="ECO:0008006" key="4">
    <source>
        <dbReference type="Google" id="ProtNLM"/>
    </source>
</evidence>
<evidence type="ECO:0000313" key="2">
    <source>
        <dbReference type="EMBL" id="SMF07489.1"/>
    </source>
</evidence>
<evidence type="ECO:0000313" key="3">
    <source>
        <dbReference type="Proteomes" id="UP000192911"/>
    </source>
</evidence>
<gene>
    <name evidence="2" type="ORF">SAMN06295900_102308</name>
</gene>
<dbReference type="OrthoDB" id="9002157at2"/>
<name>A0A1X7D2B7_TRICW</name>